<organism evidence="2 3">
    <name type="scientific">Hyphobacterium marinum</name>
    <dbReference type="NCBI Taxonomy" id="3116574"/>
    <lineage>
        <taxon>Bacteria</taxon>
        <taxon>Pseudomonadati</taxon>
        <taxon>Pseudomonadota</taxon>
        <taxon>Alphaproteobacteria</taxon>
        <taxon>Maricaulales</taxon>
        <taxon>Maricaulaceae</taxon>
        <taxon>Hyphobacterium</taxon>
    </lineage>
</organism>
<accession>A0ABU7LV75</accession>
<reference evidence="2 3" key="1">
    <citation type="submission" date="2024-01" db="EMBL/GenBank/DDBJ databases">
        <title>Hyphobacterium bacterium isolated from marine sediment.</title>
        <authorList>
            <person name="Zhao S."/>
        </authorList>
    </citation>
    <scope>NUCLEOTIDE SEQUENCE [LARGE SCALE GENOMIC DNA]</scope>
    <source>
        <strain evidence="2 3">Y60-23</strain>
    </source>
</reference>
<dbReference type="RefSeq" id="WP_330194980.1">
    <property type="nucleotide sequence ID" value="NZ_JAZDRO010000001.1"/>
</dbReference>
<dbReference type="CDD" id="cd00093">
    <property type="entry name" value="HTH_XRE"/>
    <property type="match status" value="1"/>
</dbReference>
<dbReference type="SUPFAM" id="SSF47413">
    <property type="entry name" value="lambda repressor-like DNA-binding domains"/>
    <property type="match status" value="1"/>
</dbReference>
<dbReference type="InterPro" id="IPR010982">
    <property type="entry name" value="Lambda_DNA-bd_dom_sf"/>
</dbReference>
<dbReference type="PROSITE" id="PS50943">
    <property type="entry name" value="HTH_CROC1"/>
    <property type="match status" value="1"/>
</dbReference>
<dbReference type="EMBL" id="JAZDRO010000001">
    <property type="protein sequence ID" value="MEE2565445.1"/>
    <property type="molecule type" value="Genomic_DNA"/>
</dbReference>
<sequence length="141" mass="15613">MKRNPREANQIDEHVGSRVRLRRQLLKMSQEKLGDELGVTFQQVQKYERGSNRIGASRLFRLAGVLDVPVSFFFDGLTAGPSAGMAENEQSPIVYDFIQSSDGVALAEAFSKITDSKVRRRVLELVRALAAEQNASESGEA</sequence>
<protein>
    <submittedName>
        <fullName evidence="2">Helix-turn-helix transcriptional regulator</fullName>
    </submittedName>
</protein>
<dbReference type="Gene3D" id="1.10.260.40">
    <property type="entry name" value="lambda repressor-like DNA-binding domains"/>
    <property type="match status" value="1"/>
</dbReference>
<dbReference type="Pfam" id="PF01381">
    <property type="entry name" value="HTH_3"/>
    <property type="match status" value="1"/>
</dbReference>
<dbReference type="Proteomes" id="UP001310692">
    <property type="component" value="Unassembled WGS sequence"/>
</dbReference>
<evidence type="ECO:0000259" key="1">
    <source>
        <dbReference type="PROSITE" id="PS50943"/>
    </source>
</evidence>
<proteinExistence type="predicted"/>
<dbReference type="InterPro" id="IPR001387">
    <property type="entry name" value="Cro/C1-type_HTH"/>
</dbReference>
<evidence type="ECO:0000313" key="3">
    <source>
        <dbReference type="Proteomes" id="UP001310692"/>
    </source>
</evidence>
<comment type="caution">
    <text evidence="2">The sequence shown here is derived from an EMBL/GenBank/DDBJ whole genome shotgun (WGS) entry which is preliminary data.</text>
</comment>
<dbReference type="SMART" id="SM00530">
    <property type="entry name" value="HTH_XRE"/>
    <property type="match status" value="1"/>
</dbReference>
<evidence type="ECO:0000313" key="2">
    <source>
        <dbReference type="EMBL" id="MEE2565445.1"/>
    </source>
</evidence>
<name>A0ABU7LV75_9PROT</name>
<keyword evidence="3" id="KW-1185">Reference proteome</keyword>
<gene>
    <name evidence="2" type="ORF">V0U35_02035</name>
</gene>
<feature type="domain" description="HTH cro/C1-type" evidence="1">
    <location>
        <begin position="19"/>
        <end position="73"/>
    </location>
</feature>